<feature type="compositionally biased region" description="Low complexity" evidence="2">
    <location>
        <begin position="48"/>
        <end position="59"/>
    </location>
</feature>
<dbReference type="Proteomes" id="UP000727056">
    <property type="component" value="Unassembled WGS sequence"/>
</dbReference>
<dbReference type="Gene3D" id="2.40.260.10">
    <property type="entry name" value="Sortase"/>
    <property type="match status" value="1"/>
</dbReference>
<keyword evidence="5" id="KW-1185">Reference proteome</keyword>
<dbReference type="InterPro" id="IPR023365">
    <property type="entry name" value="Sortase_dom-sf"/>
</dbReference>
<evidence type="ECO:0000313" key="5">
    <source>
        <dbReference type="Proteomes" id="UP000727056"/>
    </source>
</evidence>
<evidence type="ECO:0000313" key="4">
    <source>
        <dbReference type="EMBL" id="NJQ17126.1"/>
    </source>
</evidence>
<dbReference type="CDD" id="cd05829">
    <property type="entry name" value="Sortase_F"/>
    <property type="match status" value="1"/>
</dbReference>
<evidence type="ECO:0000256" key="2">
    <source>
        <dbReference type="SAM" id="MobiDB-lite"/>
    </source>
</evidence>
<feature type="compositionally biased region" description="Low complexity" evidence="2">
    <location>
        <begin position="68"/>
        <end position="77"/>
    </location>
</feature>
<protein>
    <submittedName>
        <fullName evidence="4">Class F sortase</fullName>
    </submittedName>
</protein>
<keyword evidence="3" id="KW-0472">Membrane</keyword>
<feature type="transmembrane region" description="Helical" evidence="3">
    <location>
        <begin position="21"/>
        <end position="42"/>
    </location>
</feature>
<accession>A0ABX1CFL0</accession>
<evidence type="ECO:0000256" key="1">
    <source>
        <dbReference type="ARBA" id="ARBA00022801"/>
    </source>
</evidence>
<dbReference type="EMBL" id="JAAVJC010000244">
    <property type="protein sequence ID" value="NJQ17126.1"/>
    <property type="molecule type" value="Genomic_DNA"/>
</dbReference>
<reference evidence="4 5" key="1">
    <citation type="submission" date="2020-03" db="EMBL/GenBank/DDBJ databases">
        <title>Draft genome of Streptomyces sp. ventii, isolated from the Axial Seamount in the Pacific Ocean, and resequencing of the two type strains Streptomyces lonarensis strain NCL 716 and Streptomyces bohaiensis strain 11A07.</title>
        <authorList>
            <person name="Loughran R.M."/>
            <person name="Pfannmuller K.M."/>
            <person name="Wasson B.J."/>
            <person name="Deadmond M.C."/>
            <person name="Paddock B.E."/>
            <person name="Koyack M.J."/>
            <person name="Gallegos D.A."/>
            <person name="Mitchell E.A."/>
            <person name="Ushijima B."/>
            <person name="Saw J.H."/>
            <person name="Mcphail K.L."/>
            <person name="Videau P."/>
        </authorList>
    </citation>
    <scope>NUCLEOTIDE SEQUENCE [LARGE SCALE GENOMIC DNA]</scope>
    <source>
        <strain evidence="4 5">11A07</strain>
    </source>
</reference>
<sequence>MTPPAGPGPRARRPSTRGPRSLLAQGAGAAVAGAVLLVGLSVTGGGPDAPADFGAPPADAAEERAKPAPDSAAAPDPVRVHAPRVGLDAPVTAVGVDDDGGAAVPTDPRVAGWYRFGPAPGAAAGSAVLMGHVDSATGDLGEFAALYDLRPGDTVRVDRDGGAVPVEYRVTARETVPADALPDRVFDRGGDPVLTLVTCAPPYDGRDGYRNTLLVTAVPVDD</sequence>
<keyword evidence="3" id="KW-0812">Transmembrane</keyword>
<dbReference type="InterPro" id="IPR042001">
    <property type="entry name" value="Sortase_F"/>
</dbReference>
<proteinExistence type="predicted"/>
<dbReference type="RefSeq" id="WP_168089816.1">
    <property type="nucleotide sequence ID" value="NZ_JAAVJC010000244.1"/>
</dbReference>
<keyword evidence="3" id="KW-1133">Transmembrane helix</keyword>
<comment type="caution">
    <text evidence="4">The sequence shown here is derived from an EMBL/GenBank/DDBJ whole genome shotgun (WGS) entry which is preliminary data.</text>
</comment>
<dbReference type="SUPFAM" id="SSF63817">
    <property type="entry name" value="Sortase"/>
    <property type="match status" value="1"/>
</dbReference>
<name>A0ABX1CFL0_9ACTN</name>
<gene>
    <name evidence="4" type="ORF">HCN52_19835</name>
</gene>
<organism evidence="4 5">
    <name type="scientific">Streptomyces bohaiensis</name>
    <dbReference type="NCBI Taxonomy" id="1431344"/>
    <lineage>
        <taxon>Bacteria</taxon>
        <taxon>Bacillati</taxon>
        <taxon>Actinomycetota</taxon>
        <taxon>Actinomycetes</taxon>
        <taxon>Kitasatosporales</taxon>
        <taxon>Streptomycetaceae</taxon>
        <taxon>Streptomyces</taxon>
    </lineage>
</organism>
<dbReference type="InterPro" id="IPR005754">
    <property type="entry name" value="Sortase"/>
</dbReference>
<feature type="region of interest" description="Disordered" evidence="2">
    <location>
        <begin position="1"/>
        <end position="25"/>
    </location>
</feature>
<feature type="compositionally biased region" description="Low complexity" evidence="2">
    <location>
        <begin position="16"/>
        <end position="25"/>
    </location>
</feature>
<dbReference type="Pfam" id="PF04203">
    <property type="entry name" value="Sortase"/>
    <property type="match status" value="1"/>
</dbReference>
<evidence type="ECO:0000256" key="3">
    <source>
        <dbReference type="SAM" id="Phobius"/>
    </source>
</evidence>
<keyword evidence="1" id="KW-0378">Hydrolase</keyword>
<feature type="region of interest" description="Disordered" evidence="2">
    <location>
        <begin position="45"/>
        <end position="77"/>
    </location>
</feature>